<dbReference type="GO" id="GO:0016887">
    <property type="term" value="F:ATP hydrolysis activity"/>
    <property type="evidence" value="ECO:0007669"/>
    <property type="project" value="InterPro"/>
</dbReference>
<evidence type="ECO:0000256" key="3">
    <source>
        <dbReference type="ARBA" id="ARBA00022475"/>
    </source>
</evidence>
<comment type="subcellular location">
    <subcellularLocation>
        <location evidence="1">Cell membrane</location>
        <topology evidence="1">Peripheral membrane protein</topology>
    </subcellularLocation>
</comment>
<proteinExistence type="predicted"/>
<evidence type="ECO:0000256" key="7">
    <source>
        <dbReference type="ARBA" id="ARBA00022840"/>
    </source>
</evidence>
<dbReference type="EMBL" id="HF563609">
    <property type="protein sequence ID" value="CDI40480.1"/>
    <property type="molecule type" value="Genomic_DNA"/>
</dbReference>
<dbReference type="OrthoDB" id="9771863at2"/>
<evidence type="ECO:0000259" key="10">
    <source>
        <dbReference type="PROSITE" id="PS50893"/>
    </source>
</evidence>
<keyword evidence="11" id="KW-0378">Hydrolase</keyword>
<dbReference type="PROSITE" id="PS00211">
    <property type="entry name" value="ABC_TRANSPORTER_1"/>
    <property type="match status" value="1"/>
</dbReference>
<evidence type="ECO:0000256" key="6">
    <source>
        <dbReference type="ARBA" id="ARBA00022741"/>
    </source>
</evidence>
<evidence type="ECO:0000256" key="1">
    <source>
        <dbReference type="ARBA" id="ARBA00004202"/>
    </source>
</evidence>
<dbReference type="KEGG" id="tae:TepiRe1_0782"/>
<dbReference type="CDD" id="cd03215">
    <property type="entry name" value="ABC_Carb_Monos_II"/>
    <property type="match status" value="1"/>
</dbReference>
<keyword evidence="9" id="KW-0472">Membrane</keyword>
<dbReference type="InterPro" id="IPR003439">
    <property type="entry name" value="ABC_transporter-like_ATP-bd"/>
</dbReference>
<dbReference type="STRING" id="1209989.TepRe1_0722"/>
<dbReference type="PANTHER" id="PTHR43790">
    <property type="entry name" value="CARBOHYDRATE TRANSPORT ATP-BINDING PROTEIN MG119-RELATED"/>
    <property type="match status" value="1"/>
</dbReference>
<keyword evidence="6" id="KW-0547">Nucleotide-binding</keyword>
<keyword evidence="8" id="KW-1278">Translocase</keyword>
<dbReference type="Proteomes" id="UP000010802">
    <property type="component" value="Chromosome"/>
</dbReference>
<keyword evidence="12" id="KW-1185">Reference proteome</keyword>
<dbReference type="EC" id="3.6.3.17" evidence="11"/>
<dbReference type="CDD" id="cd03216">
    <property type="entry name" value="ABC_Carb_Monos_I"/>
    <property type="match status" value="1"/>
</dbReference>
<dbReference type="eggNOG" id="COG1129">
    <property type="taxonomic scope" value="Bacteria"/>
</dbReference>
<keyword evidence="2" id="KW-0813">Transport</keyword>
<keyword evidence="3" id="KW-1003">Cell membrane</keyword>
<dbReference type="Pfam" id="PF00005">
    <property type="entry name" value="ABC_tran"/>
    <property type="match status" value="2"/>
</dbReference>
<organism evidence="11 12">
    <name type="scientific">Tepidanaerobacter acetatoxydans (strain DSM 21804 / JCM 16047 / Re1)</name>
    <dbReference type="NCBI Taxonomy" id="1209989"/>
    <lineage>
        <taxon>Bacteria</taxon>
        <taxon>Bacillati</taxon>
        <taxon>Bacillota</taxon>
        <taxon>Clostridia</taxon>
        <taxon>Thermosediminibacterales</taxon>
        <taxon>Tepidanaerobacteraceae</taxon>
        <taxon>Tepidanaerobacter</taxon>
    </lineage>
</organism>
<sequence>MLVEMKGIVKDFGPVRALDHVNFTVRPGEIVGLLGENGAGKSTLMNVLAGSYPPTSGEIFINGEKVNIANAKIANQHGIRLIHQELNLCNDLRVFENMFLANEITNKFGFLNKKEMISRCNKVFERMKVKIDPNSPVEKLPAADKQLVEIAKALLFKCELIIMDEPTTALSTNEIENLFSIMRQLRDSGVSFIYISHKIPEIFEICETYYVLRDGKLVAEGNLKDMDENGITELMIGRQLADDEFSKRISSFGEKIALSVKNLTGEGFRNISFDLHEGEVLAITGLHGSGCDAIADALYGIIPYKGEIIVDGIHLKAGTNIRDSLCHGIVMVPRMRKERGIHNDLSIYDNISMGYFNTKHKRFFINSKIESQRFLRQKKALSIKTEQPQNPITSLSGGNQQKVILGRWLETDAKIMLFDNPTQGIDVGTKFEIYRLILDLARAGKAIIIFSQEFPEIYKVADSCIVLYKGEINAILNRHEMTEKNVMYYSTGANLEGERYAQNYKKHV</sequence>
<evidence type="ECO:0000313" key="12">
    <source>
        <dbReference type="Proteomes" id="UP000010802"/>
    </source>
</evidence>
<dbReference type="SUPFAM" id="SSF52540">
    <property type="entry name" value="P-loop containing nucleoside triphosphate hydrolases"/>
    <property type="match status" value="2"/>
</dbReference>
<keyword evidence="7 11" id="KW-0067">ATP-binding</keyword>
<dbReference type="GO" id="GO:0005524">
    <property type="term" value="F:ATP binding"/>
    <property type="evidence" value="ECO:0007669"/>
    <property type="project" value="UniProtKB-KW"/>
</dbReference>
<feature type="domain" description="ABC transporter" evidence="10">
    <location>
        <begin position="240"/>
        <end position="494"/>
    </location>
</feature>
<dbReference type="AlphaFoldDB" id="F4LWK7"/>
<dbReference type="RefSeq" id="WP_013777832.1">
    <property type="nucleotide sequence ID" value="NC_015519.1"/>
</dbReference>
<keyword evidence="5" id="KW-0677">Repeat</keyword>
<feature type="domain" description="ABC transporter" evidence="10">
    <location>
        <begin position="3"/>
        <end position="239"/>
    </location>
</feature>
<dbReference type="InterPro" id="IPR017871">
    <property type="entry name" value="ABC_transporter-like_CS"/>
</dbReference>
<gene>
    <name evidence="11" type="primary">rbsA</name>
    <name evidence="11" type="ordered locus">TEPIRE1_0782</name>
</gene>
<dbReference type="KEGG" id="tep:TepRe1_0722"/>
<dbReference type="InterPro" id="IPR050107">
    <property type="entry name" value="ABC_carbohydrate_import_ATPase"/>
</dbReference>
<evidence type="ECO:0000256" key="2">
    <source>
        <dbReference type="ARBA" id="ARBA00022448"/>
    </source>
</evidence>
<dbReference type="Gene3D" id="3.40.50.300">
    <property type="entry name" value="P-loop containing nucleotide triphosphate hydrolases"/>
    <property type="match status" value="2"/>
</dbReference>
<protein>
    <submittedName>
        <fullName evidence="11">Ribose import ATP-binding protein RbsA</fullName>
        <ecNumber evidence="11">3.6.3.17</ecNumber>
    </submittedName>
</protein>
<dbReference type="GO" id="GO:0005886">
    <property type="term" value="C:plasma membrane"/>
    <property type="evidence" value="ECO:0007669"/>
    <property type="project" value="UniProtKB-SubCell"/>
</dbReference>
<dbReference type="SMART" id="SM00382">
    <property type="entry name" value="AAA"/>
    <property type="match status" value="2"/>
</dbReference>
<evidence type="ECO:0000256" key="8">
    <source>
        <dbReference type="ARBA" id="ARBA00022967"/>
    </source>
</evidence>
<dbReference type="InterPro" id="IPR003593">
    <property type="entry name" value="AAA+_ATPase"/>
</dbReference>
<keyword evidence="4" id="KW-0762">Sugar transport</keyword>
<dbReference type="InterPro" id="IPR027417">
    <property type="entry name" value="P-loop_NTPase"/>
</dbReference>
<evidence type="ECO:0000313" key="11">
    <source>
        <dbReference type="EMBL" id="CDI40480.1"/>
    </source>
</evidence>
<evidence type="ECO:0000256" key="9">
    <source>
        <dbReference type="ARBA" id="ARBA00023136"/>
    </source>
</evidence>
<reference evidence="12" key="1">
    <citation type="journal article" date="2013" name="Genome Announc.">
        <title>First genome sequence of a syntrophic acetate-oxidizing bacterium, Tepidanaerobacter acetatoxydans strain Re1.</title>
        <authorList>
            <person name="Manzoor S."/>
            <person name="Bongcam-Rudloff E."/>
            <person name="Schnurer A."/>
            <person name="Muller B."/>
        </authorList>
    </citation>
    <scope>NUCLEOTIDE SEQUENCE [LARGE SCALE GENOMIC DNA]</scope>
    <source>
        <strain evidence="12">Re1</strain>
    </source>
</reference>
<accession>F4LWK7</accession>
<name>F4LWK7_TEPAE</name>
<evidence type="ECO:0000256" key="5">
    <source>
        <dbReference type="ARBA" id="ARBA00022737"/>
    </source>
</evidence>
<dbReference type="HOGENOM" id="CLU_000604_92_3_9"/>
<dbReference type="PANTHER" id="PTHR43790:SF3">
    <property type="entry name" value="D-ALLOSE IMPORT ATP-BINDING PROTEIN ALSA-RELATED"/>
    <property type="match status" value="1"/>
</dbReference>
<dbReference type="PROSITE" id="PS50893">
    <property type="entry name" value="ABC_TRANSPORTER_2"/>
    <property type="match status" value="2"/>
</dbReference>
<dbReference type="FunFam" id="3.40.50.300:FF:000127">
    <property type="entry name" value="Ribose import ATP-binding protein RbsA"/>
    <property type="match status" value="1"/>
</dbReference>
<evidence type="ECO:0000256" key="4">
    <source>
        <dbReference type="ARBA" id="ARBA00022597"/>
    </source>
</evidence>